<keyword evidence="1" id="KW-0732">Signal</keyword>
<proteinExistence type="predicted"/>
<evidence type="ECO:0000313" key="3">
    <source>
        <dbReference type="Proteomes" id="UP000218231"/>
    </source>
</evidence>
<feature type="chain" id="PRO_5012494359" description="SXP/RAL-2 family protein Ani s 5-like cation-binding domain-containing protein" evidence="1">
    <location>
        <begin position="21"/>
        <end position="160"/>
    </location>
</feature>
<protein>
    <recommendedName>
        <fullName evidence="4">SXP/RAL-2 family protein Ani s 5-like cation-binding domain-containing protein</fullName>
    </recommendedName>
</protein>
<dbReference type="Proteomes" id="UP000218231">
    <property type="component" value="Unassembled WGS sequence"/>
</dbReference>
<keyword evidence="3" id="KW-1185">Reference proteome</keyword>
<dbReference type="EMBL" id="LIAE01006550">
    <property type="protein sequence ID" value="PAV87780.1"/>
    <property type="molecule type" value="Genomic_DNA"/>
</dbReference>
<comment type="caution">
    <text evidence="2">The sequence shown here is derived from an EMBL/GenBank/DDBJ whole genome shotgun (WGS) entry which is preliminary data.</text>
</comment>
<gene>
    <name evidence="2" type="ORF">WR25_26947</name>
</gene>
<dbReference type="AlphaFoldDB" id="A0A2A2LNT5"/>
<reference evidence="2 3" key="1">
    <citation type="journal article" date="2017" name="Curr. Biol.">
        <title>Genome architecture and evolution of a unichromosomal asexual nematode.</title>
        <authorList>
            <person name="Fradin H."/>
            <person name="Zegar C."/>
            <person name="Gutwein M."/>
            <person name="Lucas J."/>
            <person name="Kovtun M."/>
            <person name="Corcoran D."/>
            <person name="Baugh L.R."/>
            <person name="Kiontke K."/>
            <person name="Gunsalus K."/>
            <person name="Fitch D.H."/>
            <person name="Piano F."/>
        </authorList>
    </citation>
    <scope>NUCLEOTIDE SEQUENCE [LARGE SCALE GENOMIC DNA]</scope>
    <source>
        <strain evidence="2">PF1309</strain>
    </source>
</reference>
<evidence type="ECO:0008006" key="4">
    <source>
        <dbReference type="Google" id="ProtNLM"/>
    </source>
</evidence>
<evidence type="ECO:0000256" key="1">
    <source>
        <dbReference type="SAM" id="SignalP"/>
    </source>
</evidence>
<evidence type="ECO:0000313" key="2">
    <source>
        <dbReference type="EMBL" id="PAV87780.1"/>
    </source>
</evidence>
<name>A0A2A2LNT5_9BILA</name>
<feature type="signal peptide" evidence="1">
    <location>
        <begin position="1"/>
        <end position="20"/>
    </location>
</feature>
<sequence>MKLLIILLVTSSCILETIHGTPHIRVKRSRAQMQEMIDNVSKAMKEKIKGVKEETSGYSEEENQAFEKFISIMLNRTLSWNEKFEIIEATPGMNQFKPEQSAEAKTLIKKVTELVKYYDEIYPTLSDRVQIFFTDTESLLKKIVQFAAKDEEEQDKQVNS</sequence>
<accession>A0A2A2LNT5</accession>
<organism evidence="2 3">
    <name type="scientific">Diploscapter pachys</name>
    <dbReference type="NCBI Taxonomy" id="2018661"/>
    <lineage>
        <taxon>Eukaryota</taxon>
        <taxon>Metazoa</taxon>
        <taxon>Ecdysozoa</taxon>
        <taxon>Nematoda</taxon>
        <taxon>Chromadorea</taxon>
        <taxon>Rhabditida</taxon>
        <taxon>Rhabditina</taxon>
        <taxon>Rhabditomorpha</taxon>
        <taxon>Rhabditoidea</taxon>
        <taxon>Rhabditidae</taxon>
        <taxon>Diploscapter</taxon>
    </lineage>
</organism>